<dbReference type="Proteomes" id="UP000735302">
    <property type="component" value="Unassembled WGS sequence"/>
</dbReference>
<name>A0AAV4BDD5_9GAST</name>
<dbReference type="EMBL" id="BLXT01004955">
    <property type="protein sequence ID" value="GFO18426.1"/>
    <property type="molecule type" value="Genomic_DNA"/>
</dbReference>
<protein>
    <submittedName>
        <fullName evidence="1">Uncharacterized protein</fullName>
    </submittedName>
</protein>
<sequence length="193" mass="22232">MFPHRQCADLNGLRGSTGCRWNDDWRVWNKDENKYKYMDDWPINFVKTSKSDERYGFNDDAGVISQLRLAHWQNTCGGKGLMDKGCRDYRHPRQDYLYSKEGAKGGFGKDMKVLEAGFDHTYGGYSVSHHIVSGLSPDRHANDVTVRPPYSMFGVHPDFERKANGMYPYNYFANMNITYYSTVEWLIASPAPS</sequence>
<proteinExistence type="predicted"/>
<keyword evidence="2" id="KW-1185">Reference proteome</keyword>
<evidence type="ECO:0000313" key="1">
    <source>
        <dbReference type="EMBL" id="GFO18426.1"/>
    </source>
</evidence>
<gene>
    <name evidence="1" type="ORF">PoB_004493100</name>
</gene>
<dbReference type="AlphaFoldDB" id="A0AAV4BDD5"/>
<comment type="caution">
    <text evidence="1">The sequence shown here is derived from an EMBL/GenBank/DDBJ whole genome shotgun (WGS) entry which is preliminary data.</text>
</comment>
<evidence type="ECO:0000313" key="2">
    <source>
        <dbReference type="Proteomes" id="UP000735302"/>
    </source>
</evidence>
<accession>A0AAV4BDD5</accession>
<reference evidence="1 2" key="1">
    <citation type="journal article" date="2021" name="Elife">
        <title>Chloroplast acquisition without the gene transfer in kleptoplastic sea slugs, Plakobranchus ocellatus.</title>
        <authorList>
            <person name="Maeda T."/>
            <person name="Takahashi S."/>
            <person name="Yoshida T."/>
            <person name="Shimamura S."/>
            <person name="Takaki Y."/>
            <person name="Nagai Y."/>
            <person name="Toyoda A."/>
            <person name="Suzuki Y."/>
            <person name="Arimoto A."/>
            <person name="Ishii H."/>
            <person name="Satoh N."/>
            <person name="Nishiyama T."/>
            <person name="Hasebe M."/>
            <person name="Maruyama T."/>
            <person name="Minagawa J."/>
            <person name="Obokata J."/>
            <person name="Shigenobu S."/>
        </authorList>
    </citation>
    <scope>NUCLEOTIDE SEQUENCE [LARGE SCALE GENOMIC DNA]</scope>
</reference>
<organism evidence="1 2">
    <name type="scientific">Plakobranchus ocellatus</name>
    <dbReference type="NCBI Taxonomy" id="259542"/>
    <lineage>
        <taxon>Eukaryota</taxon>
        <taxon>Metazoa</taxon>
        <taxon>Spiralia</taxon>
        <taxon>Lophotrochozoa</taxon>
        <taxon>Mollusca</taxon>
        <taxon>Gastropoda</taxon>
        <taxon>Heterobranchia</taxon>
        <taxon>Euthyneura</taxon>
        <taxon>Panpulmonata</taxon>
        <taxon>Sacoglossa</taxon>
        <taxon>Placobranchoidea</taxon>
        <taxon>Plakobranchidae</taxon>
        <taxon>Plakobranchus</taxon>
    </lineage>
</organism>